<proteinExistence type="inferred from homology"/>
<dbReference type="InterPro" id="IPR022572">
    <property type="entry name" value="DNA_rep/recomb_RecO_N"/>
</dbReference>
<feature type="domain" description="DNA replication/recombination mediator RecO N-terminal" evidence="8">
    <location>
        <begin position="5"/>
        <end position="76"/>
    </location>
</feature>
<dbReference type="Pfam" id="PF02565">
    <property type="entry name" value="RecO_C"/>
    <property type="match status" value="1"/>
</dbReference>
<dbReference type="EMBL" id="CAKC01000093">
    <property type="protein sequence ID" value="CCI87856.1"/>
    <property type="molecule type" value="Genomic_DNA"/>
</dbReference>
<dbReference type="GO" id="GO:0006310">
    <property type="term" value="P:DNA recombination"/>
    <property type="evidence" value="ECO:0007669"/>
    <property type="project" value="UniProtKB-UniRule"/>
</dbReference>
<keyword evidence="12" id="KW-1185">Reference proteome</keyword>
<dbReference type="Pfam" id="PF11967">
    <property type="entry name" value="RecO_N"/>
    <property type="match status" value="1"/>
</dbReference>
<dbReference type="SUPFAM" id="SSF50249">
    <property type="entry name" value="Nucleic acid-binding proteins"/>
    <property type="match status" value="1"/>
</dbReference>
<dbReference type="InterPro" id="IPR042242">
    <property type="entry name" value="RecO_C"/>
</dbReference>
<dbReference type="InterPro" id="IPR037278">
    <property type="entry name" value="ARFGAP/RecO"/>
</dbReference>
<evidence type="ECO:0000256" key="4">
    <source>
        <dbReference type="ARBA" id="ARBA00023172"/>
    </source>
</evidence>
<dbReference type="PANTHER" id="PTHR33991">
    <property type="entry name" value="DNA REPAIR PROTEIN RECO"/>
    <property type="match status" value="1"/>
</dbReference>
<dbReference type="HAMAP" id="MF_00201">
    <property type="entry name" value="RecO"/>
    <property type="match status" value="1"/>
</dbReference>
<dbReference type="NCBIfam" id="TIGR00613">
    <property type="entry name" value="reco"/>
    <property type="match status" value="1"/>
</dbReference>
<evidence type="ECO:0000259" key="8">
    <source>
        <dbReference type="Pfam" id="PF11967"/>
    </source>
</evidence>
<evidence type="ECO:0000256" key="3">
    <source>
        <dbReference type="ARBA" id="ARBA00022763"/>
    </source>
</evidence>
<dbReference type="GO" id="GO:0006302">
    <property type="term" value="P:double-strand break repair"/>
    <property type="evidence" value="ECO:0007669"/>
    <property type="project" value="TreeGrafter"/>
</dbReference>
<evidence type="ECO:0000313" key="9">
    <source>
        <dbReference type="EMBL" id="CCI87856.1"/>
    </source>
</evidence>
<keyword evidence="4 7" id="KW-0233">DNA recombination</keyword>
<dbReference type="Gene3D" id="1.20.1440.120">
    <property type="entry name" value="Recombination protein O, C-terminal domain"/>
    <property type="match status" value="1"/>
</dbReference>
<dbReference type="SUPFAM" id="SSF57863">
    <property type="entry name" value="ArfGap/RecO-like zinc finger"/>
    <property type="match status" value="1"/>
</dbReference>
<evidence type="ECO:0000256" key="2">
    <source>
        <dbReference type="ARBA" id="ARBA00021310"/>
    </source>
</evidence>
<evidence type="ECO:0000256" key="6">
    <source>
        <dbReference type="ARBA" id="ARBA00033409"/>
    </source>
</evidence>
<dbReference type="AlphaFoldDB" id="I7LE30"/>
<comment type="function">
    <text evidence="7">Involved in DNA repair and RecF pathway recombination.</text>
</comment>
<dbReference type="Proteomes" id="UP000009326">
    <property type="component" value="Unassembled WGS sequence"/>
</dbReference>
<evidence type="ECO:0000313" key="12">
    <source>
        <dbReference type="Proteomes" id="UP000051521"/>
    </source>
</evidence>
<dbReference type="OrthoDB" id="9797083at2"/>
<dbReference type="STRING" id="1423751.FC38_GL000630"/>
<reference evidence="10 12" key="2">
    <citation type="journal article" date="2015" name="Genome Announc.">
        <title>Expanding the biotechnology potential of lactobacilli through comparative genomics of 213 strains and associated genera.</title>
        <authorList>
            <person name="Sun Z."/>
            <person name="Harris H.M."/>
            <person name="McCann A."/>
            <person name="Guo C."/>
            <person name="Argimon S."/>
            <person name="Zhang W."/>
            <person name="Yang X."/>
            <person name="Jeffery I.B."/>
            <person name="Cooney J.C."/>
            <person name="Kagawa T.F."/>
            <person name="Liu W."/>
            <person name="Song Y."/>
            <person name="Salvetti E."/>
            <person name="Wrobel A."/>
            <person name="Rasinkangas P."/>
            <person name="Parkhill J."/>
            <person name="Rea M.C."/>
            <person name="O'Sullivan O."/>
            <person name="Ritari J."/>
            <person name="Douillard F.P."/>
            <person name="Paul Ross R."/>
            <person name="Yang R."/>
            <person name="Briner A.E."/>
            <person name="Felis G.E."/>
            <person name="de Vos W.M."/>
            <person name="Barrangou R."/>
            <person name="Klaenhammer T.R."/>
            <person name="Caufield P.W."/>
            <person name="Cui Y."/>
            <person name="Zhang H."/>
            <person name="O'Toole P.W."/>
        </authorList>
    </citation>
    <scope>NUCLEOTIDE SEQUENCE [LARGE SCALE GENOMIC DNA]</scope>
    <source>
        <strain evidence="10 12">DSM 23908</strain>
    </source>
</reference>
<evidence type="ECO:0000256" key="5">
    <source>
        <dbReference type="ARBA" id="ARBA00023204"/>
    </source>
</evidence>
<dbReference type="InterPro" id="IPR012340">
    <property type="entry name" value="NA-bd_OB-fold"/>
</dbReference>
<protein>
    <recommendedName>
        <fullName evidence="2 7">DNA repair protein RecO</fullName>
    </recommendedName>
    <alternativeName>
        <fullName evidence="6 7">Recombination protein O</fullName>
    </alternativeName>
</protein>
<accession>I7LE30</accession>
<dbReference type="Proteomes" id="UP000051521">
    <property type="component" value="Unassembled WGS sequence"/>
</dbReference>
<keyword evidence="3 7" id="KW-0227">DNA damage</keyword>
<organism evidence="9 11">
    <name type="scientific">Lactobacillus gigeriorum DSM 23908 = CRBIP 24.85</name>
    <dbReference type="NCBI Taxonomy" id="1423751"/>
    <lineage>
        <taxon>Bacteria</taxon>
        <taxon>Bacillati</taxon>
        <taxon>Bacillota</taxon>
        <taxon>Bacilli</taxon>
        <taxon>Lactobacillales</taxon>
        <taxon>Lactobacillaceae</taxon>
        <taxon>Lactobacillus</taxon>
    </lineage>
</organism>
<dbReference type="InterPro" id="IPR003717">
    <property type="entry name" value="RecO"/>
</dbReference>
<dbReference type="PATRIC" id="fig|1423751.3.peg.653"/>
<comment type="similarity">
    <text evidence="1 7">Belongs to the RecO family.</text>
</comment>
<dbReference type="PANTHER" id="PTHR33991:SF1">
    <property type="entry name" value="DNA REPAIR PROTEIN RECO"/>
    <property type="match status" value="1"/>
</dbReference>
<dbReference type="RefSeq" id="WP_008474200.1">
    <property type="nucleotide sequence ID" value="NZ_AYZO01000002.1"/>
</dbReference>
<dbReference type="EMBL" id="AYZO01000002">
    <property type="protein sequence ID" value="KRN14547.1"/>
    <property type="molecule type" value="Genomic_DNA"/>
</dbReference>
<evidence type="ECO:0000313" key="11">
    <source>
        <dbReference type="Proteomes" id="UP000009326"/>
    </source>
</evidence>
<gene>
    <name evidence="7" type="primary">recO</name>
    <name evidence="9" type="ORF">BN52_00820</name>
    <name evidence="10" type="ORF">FC38_GL000630</name>
</gene>
<name>I7LE30_9LACO</name>
<evidence type="ECO:0000313" key="10">
    <source>
        <dbReference type="EMBL" id="KRN14547.1"/>
    </source>
</evidence>
<dbReference type="GO" id="GO:0043590">
    <property type="term" value="C:bacterial nucleoid"/>
    <property type="evidence" value="ECO:0007669"/>
    <property type="project" value="TreeGrafter"/>
</dbReference>
<dbReference type="Gene3D" id="2.40.50.140">
    <property type="entry name" value="Nucleic acid-binding proteins"/>
    <property type="match status" value="1"/>
</dbReference>
<keyword evidence="5 7" id="KW-0234">DNA repair</keyword>
<sequence length="250" mass="28495">MLEQKEVQGIIFKRQKYREADLLVKIMTKDDGIITMLVKGALRPKSKLNAAVLNFSYGKYTIMTSGHGLSVLRTYKEVKQNEVLYNDLTKSAYVSFIFDLVDHAFVEYTPLNAVYDLVQQAVERINHNSDPEVVTQIVQLQLLPVFGVGPQLKQCVICGKTTGDFDFSLKYGGIICSDHFYQVTDRMRLKPKETAVLRTLGLVPINRLGNVTIKEETLKATRKAIDRIYSHTLDLNLKTKKFLDELKLFN</sequence>
<reference evidence="9 11" key="1">
    <citation type="submission" date="2012-06" db="EMBL/GenBank/DDBJ databases">
        <title>Draft genome sequence of Lactobacillus gigeriorum CRBIP 24.85T, isolated from chicken crop.</title>
        <authorList>
            <person name="Cousin S."/>
            <person name="Ma L."/>
            <person name="Creno S."/>
            <person name="Clermont D."/>
            <person name="Loux V."/>
            <person name="Bizet C."/>
            <person name="Bouchier C."/>
        </authorList>
    </citation>
    <scope>NUCLEOTIDE SEQUENCE [LARGE SCALE GENOMIC DNA]</scope>
    <source>
        <strain evidence="11">CRBIP 24.85T</strain>
        <strain evidence="9">Type strain: CRBIP 24.85</strain>
    </source>
</reference>
<evidence type="ECO:0000256" key="7">
    <source>
        <dbReference type="HAMAP-Rule" id="MF_00201"/>
    </source>
</evidence>
<comment type="caution">
    <text evidence="9">The sequence shown here is derived from an EMBL/GenBank/DDBJ whole genome shotgun (WGS) entry which is preliminary data.</text>
</comment>
<evidence type="ECO:0000256" key="1">
    <source>
        <dbReference type="ARBA" id="ARBA00007452"/>
    </source>
</evidence>